<evidence type="ECO:0000256" key="11">
    <source>
        <dbReference type="ARBA" id="ARBA00022839"/>
    </source>
</evidence>
<evidence type="ECO:0000256" key="17">
    <source>
        <dbReference type="ARBA" id="ARBA00023211"/>
    </source>
</evidence>
<dbReference type="NCBIfam" id="TIGR02779">
    <property type="entry name" value="NHEJ_ligase_lig"/>
    <property type="match status" value="1"/>
</dbReference>
<evidence type="ECO:0000256" key="21">
    <source>
        <dbReference type="SAM" id="MobiDB-lite"/>
    </source>
</evidence>
<dbReference type="NCBIfam" id="TIGR02778">
    <property type="entry name" value="ligD_pol"/>
    <property type="match status" value="1"/>
</dbReference>
<keyword evidence="17" id="KW-0464">Manganese</keyword>
<dbReference type="InterPro" id="IPR014143">
    <property type="entry name" value="NHEJ_ligase_prk"/>
</dbReference>
<dbReference type="GO" id="GO:0006310">
    <property type="term" value="P:DNA recombination"/>
    <property type="evidence" value="ECO:0007669"/>
    <property type="project" value="UniProtKB-KW"/>
</dbReference>
<dbReference type="GO" id="GO:0003910">
    <property type="term" value="F:DNA ligase (ATP) activity"/>
    <property type="evidence" value="ECO:0007669"/>
    <property type="project" value="UniProtKB-EC"/>
</dbReference>
<keyword evidence="4" id="KW-0808">Transferase</keyword>
<keyword evidence="13" id="KW-0239">DNA-directed DNA polymerase</keyword>
<keyword evidence="15" id="KW-0233">DNA recombination</keyword>
<evidence type="ECO:0000256" key="20">
    <source>
        <dbReference type="ARBA" id="ARBA00034003"/>
    </source>
</evidence>
<dbReference type="Gene3D" id="3.90.920.10">
    <property type="entry name" value="DNA primase, PRIM domain"/>
    <property type="match status" value="1"/>
</dbReference>
<evidence type="ECO:0000256" key="1">
    <source>
        <dbReference type="ARBA" id="ARBA00001936"/>
    </source>
</evidence>
<feature type="region of interest" description="Disordered" evidence="21">
    <location>
        <begin position="1"/>
        <end position="30"/>
    </location>
</feature>
<keyword evidence="6" id="KW-0540">Nuclease</keyword>
<dbReference type="InterPro" id="IPR012309">
    <property type="entry name" value="DNA_ligase_ATP-dep_C"/>
</dbReference>
<dbReference type="NCBIfam" id="TIGR02776">
    <property type="entry name" value="NHEJ_ligase_prk"/>
    <property type="match status" value="1"/>
</dbReference>
<evidence type="ECO:0000313" key="24">
    <source>
        <dbReference type="Proteomes" id="UP000477680"/>
    </source>
</evidence>
<feature type="region of interest" description="Disordered" evidence="21">
    <location>
        <begin position="530"/>
        <end position="561"/>
    </location>
</feature>
<keyword evidence="11" id="KW-0269">Exonuclease</keyword>
<dbReference type="GO" id="GO:0003887">
    <property type="term" value="F:DNA-directed DNA polymerase activity"/>
    <property type="evidence" value="ECO:0007669"/>
    <property type="project" value="UniProtKB-KW"/>
</dbReference>
<dbReference type="Pfam" id="PF01068">
    <property type="entry name" value="DNA_ligase_A_M"/>
    <property type="match status" value="1"/>
</dbReference>
<dbReference type="PANTHER" id="PTHR42705:SF2">
    <property type="entry name" value="BIFUNCTIONAL NON-HOMOLOGOUS END JOINING PROTEIN LIGD"/>
    <property type="match status" value="1"/>
</dbReference>
<keyword evidence="3 23" id="KW-0436">Ligase</keyword>
<dbReference type="Gene3D" id="2.40.50.140">
    <property type="entry name" value="Nucleic acid-binding proteins"/>
    <property type="match status" value="1"/>
</dbReference>
<dbReference type="Pfam" id="PF04679">
    <property type="entry name" value="DNA_ligase_A_C"/>
    <property type="match status" value="1"/>
</dbReference>
<evidence type="ECO:0000256" key="8">
    <source>
        <dbReference type="ARBA" id="ARBA00022741"/>
    </source>
</evidence>
<dbReference type="RefSeq" id="WP_163493438.1">
    <property type="nucleotide sequence ID" value="NZ_CP048711.1"/>
</dbReference>
<dbReference type="EMBL" id="CP048711">
    <property type="protein sequence ID" value="QIB64188.1"/>
    <property type="molecule type" value="Genomic_DNA"/>
</dbReference>
<evidence type="ECO:0000256" key="15">
    <source>
        <dbReference type="ARBA" id="ARBA00023172"/>
    </source>
</evidence>
<keyword evidence="24" id="KW-1185">Reference proteome</keyword>
<keyword evidence="9" id="KW-0227">DNA damage</keyword>
<dbReference type="Proteomes" id="UP000477680">
    <property type="component" value="Chromosome"/>
</dbReference>
<keyword evidence="5" id="KW-0548">Nucleotidyltransferase</keyword>
<evidence type="ECO:0000256" key="16">
    <source>
        <dbReference type="ARBA" id="ARBA00023204"/>
    </source>
</evidence>
<dbReference type="CDD" id="cd04862">
    <property type="entry name" value="PaeLigD_Pol_like"/>
    <property type="match status" value="1"/>
</dbReference>
<comment type="cofactor">
    <cofactor evidence="1">
        <name>Mn(2+)</name>
        <dbReference type="ChEBI" id="CHEBI:29035"/>
    </cofactor>
</comment>
<dbReference type="GO" id="GO:0005524">
    <property type="term" value="F:ATP binding"/>
    <property type="evidence" value="ECO:0007669"/>
    <property type="project" value="UniProtKB-KW"/>
</dbReference>
<evidence type="ECO:0000256" key="10">
    <source>
        <dbReference type="ARBA" id="ARBA00022801"/>
    </source>
</evidence>
<protein>
    <recommendedName>
        <fullName evidence="2">DNA ligase (ATP)</fullName>
        <ecNumber evidence="2">6.5.1.1</ecNumber>
    </recommendedName>
    <alternativeName>
        <fullName evidence="19">NHEJ DNA polymerase</fullName>
    </alternativeName>
</protein>
<keyword evidence="12" id="KW-0067">ATP-binding</keyword>
<gene>
    <name evidence="23" type="primary">ligD</name>
    <name evidence="23" type="ORF">G3T16_00945</name>
</gene>
<keyword evidence="16" id="KW-0234">DNA repair</keyword>
<dbReference type="InterPro" id="IPR014144">
    <property type="entry name" value="LigD_PE_domain"/>
</dbReference>
<dbReference type="SUPFAM" id="SSF56091">
    <property type="entry name" value="DNA ligase/mRNA capping enzyme, catalytic domain"/>
    <property type="match status" value="1"/>
</dbReference>
<dbReference type="PROSITE" id="PS50160">
    <property type="entry name" value="DNA_LIGASE_A3"/>
    <property type="match status" value="1"/>
</dbReference>
<dbReference type="InterPro" id="IPR012310">
    <property type="entry name" value="DNA_ligase_ATP-dep_cent"/>
</dbReference>
<evidence type="ECO:0000256" key="5">
    <source>
        <dbReference type="ARBA" id="ARBA00022695"/>
    </source>
</evidence>
<dbReference type="InterPro" id="IPR014146">
    <property type="entry name" value="LigD_ligase_dom"/>
</dbReference>
<evidence type="ECO:0000256" key="4">
    <source>
        <dbReference type="ARBA" id="ARBA00022679"/>
    </source>
</evidence>
<dbReference type="SUPFAM" id="SSF50249">
    <property type="entry name" value="Nucleic acid-binding proteins"/>
    <property type="match status" value="1"/>
</dbReference>
<name>A0A6C0TX27_9GAMM</name>
<feature type="compositionally biased region" description="Basic and acidic residues" evidence="21">
    <location>
        <begin position="550"/>
        <end position="561"/>
    </location>
</feature>
<dbReference type="GO" id="GO:0006281">
    <property type="term" value="P:DNA repair"/>
    <property type="evidence" value="ECO:0007669"/>
    <property type="project" value="UniProtKB-KW"/>
</dbReference>
<dbReference type="GO" id="GO:0046872">
    <property type="term" value="F:metal ion binding"/>
    <property type="evidence" value="ECO:0007669"/>
    <property type="project" value="UniProtKB-KW"/>
</dbReference>
<evidence type="ECO:0000256" key="7">
    <source>
        <dbReference type="ARBA" id="ARBA00022723"/>
    </source>
</evidence>
<dbReference type="InterPro" id="IPR014145">
    <property type="entry name" value="LigD_pol_dom"/>
</dbReference>
<dbReference type="InterPro" id="IPR012340">
    <property type="entry name" value="NA-bd_OB-fold"/>
</dbReference>
<dbReference type="PANTHER" id="PTHR42705">
    <property type="entry name" value="BIFUNCTIONAL NON-HOMOLOGOUS END JOINING PROTEIN LIGD"/>
    <property type="match status" value="1"/>
</dbReference>
<keyword evidence="7" id="KW-0479">Metal-binding</keyword>
<dbReference type="NCBIfam" id="TIGR02777">
    <property type="entry name" value="LigD_PE_dom"/>
    <property type="match status" value="1"/>
</dbReference>
<keyword evidence="8" id="KW-0547">Nucleotide-binding</keyword>
<proteinExistence type="predicted"/>
<evidence type="ECO:0000256" key="18">
    <source>
        <dbReference type="ARBA" id="ARBA00023268"/>
    </source>
</evidence>
<evidence type="ECO:0000256" key="3">
    <source>
        <dbReference type="ARBA" id="ARBA00022598"/>
    </source>
</evidence>
<evidence type="ECO:0000256" key="13">
    <source>
        <dbReference type="ARBA" id="ARBA00022932"/>
    </source>
</evidence>
<keyword evidence="14" id="KW-0238">DNA-binding</keyword>
<dbReference type="Gene3D" id="3.30.1490.70">
    <property type="match status" value="1"/>
</dbReference>
<evidence type="ECO:0000256" key="12">
    <source>
        <dbReference type="ARBA" id="ARBA00022840"/>
    </source>
</evidence>
<reference evidence="23 24" key="1">
    <citation type="submission" date="2020-02" db="EMBL/GenBank/DDBJ databases">
        <title>Genome sequencing for Kineobactrum sp. M2.</title>
        <authorList>
            <person name="Park S.-J."/>
        </authorList>
    </citation>
    <scope>NUCLEOTIDE SEQUENCE [LARGE SCALE GENOMIC DNA]</scope>
    <source>
        <strain evidence="23 24">M2</strain>
    </source>
</reference>
<dbReference type="KEGG" id="kim:G3T16_00945"/>
<dbReference type="Pfam" id="PF13298">
    <property type="entry name" value="LigD_N"/>
    <property type="match status" value="1"/>
</dbReference>
<dbReference type="GO" id="GO:0003677">
    <property type="term" value="F:DNA binding"/>
    <property type="evidence" value="ECO:0007669"/>
    <property type="project" value="UniProtKB-KW"/>
</dbReference>
<evidence type="ECO:0000256" key="6">
    <source>
        <dbReference type="ARBA" id="ARBA00022722"/>
    </source>
</evidence>
<dbReference type="AlphaFoldDB" id="A0A6C0TX27"/>
<dbReference type="Pfam" id="PF21686">
    <property type="entry name" value="LigD_Prim-Pol"/>
    <property type="match status" value="1"/>
</dbReference>
<dbReference type="NCBIfam" id="NF004628">
    <property type="entry name" value="PRK05972.1"/>
    <property type="match status" value="1"/>
</dbReference>
<dbReference type="Gene3D" id="3.30.470.30">
    <property type="entry name" value="DNA ligase/mRNA capping enzyme"/>
    <property type="match status" value="1"/>
</dbReference>
<feature type="domain" description="ATP-dependent DNA ligase family profile" evidence="22">
    <location>
        <begin position="312"/>
        <end position="405"/>
    </location>
</feature>
<evidence type="ECO:0000256" key="9">
    <source>
        <dbReference type="ARBA" id="ARBA00022763"/>
    </source>
</evidence>
<dbReference type="CDD" id="cd07971">
    <property type="entry name" value="OBF_DNA_ligase_LigD"/>
    <property type="match status" value="1"/>
</dbReference>
<dbReference type="EC" id="6.5.1.1" evidence="2"/>
<feature type="compositionally biased region" description="Basic residues" evidence="21">
    <location>
        <begin position="203"/>
        <end position="212"/>
    </location>
</feature>
<keyword evidence="10" id="KW-0378">Hydrolase</keyword>
<keyword evidence="18" id="KW-0511">Multifunctional enzyme</keyword>
<dbReference type="GO" id="GO:0004527">
    <property type="term" value="F:exonuclease activity"/>
    <property type="evidence" value="ECO:0007669"/>
    <property type="project" value="UniProtKB-KW"/>
</dbReference>
<sequence>MEKALNRYSRKRNFEITPEPAGDAVHHRPRKDSDAPVFVVQKHAASQLHYDFRLELEGTLKSWAVPKGPSLDPAVKRLAVQVEDHPLSYASFEGHIPEGQYGAGDVIVWDQGEWEPEGDALEGYRKGRLRFSLRGRKLSGSWSLVRTGGGKKAAKKEQWLLLKKRDDAARSGDGDILKERPESVVSGALLRDDEAVRQSPNRKSPRKRKARSSRPVSIPEQFAPQLATLVTQPPPGHWRYELKFDGYRILARISAGDVRLFTRNGHDWTARFPAQSKALEALALGDSWLDGEAVVLDAKGMPDFQALQNAFRRHRSQDIVYYLFDAPFLDGEDWRNRPLEERRMALEERLQRQPAEAVRYSETLEARDYRDIYSRICDMSLEGVIGKRANSHYTSRRSPDWIKLKCRLRQEFIVLGYTDPGGSRPGFGSLLLGLHEAVGSKEILYAGRVGTGFSQAALKELSTTLRKLERKRSPVAHPEQVPDRRGVHWVQPKLVCEVEFAQWTDEKYVRQATFLSLRSDKQPREITYEPVLPASGLTSPQDQAPPPEASRSKDSGRVNKKAHEQVAGIAISHPDRILDEDSGMRKVELARWYEAIADWIMPELKGRPVALLRAPEGVGGEQFFQKHMQGMAIPSLRKLDPGLDPGHAPLMEINSTRALVGAVQMGCIELHTWGATKDRIERPDRIVLDLDPDPELPWRYMIEATRLLLSVLDDLQLESWLKTSGGKGMHVIVPLARHAGWDTVKAFAKSISEFMTAELPERFTARMGPRNRRGKIFIDYLRNHRGASTVAAYSVRARPGLPVSVPIRRSELEQLSSAAQWTTGNLQQRLRQLSADPWQGYSNRQRLRQSMWRKLGAKSPG</sequence>
<evidence type="ECO:0000256" key="14">
    <source>
        <dbReference type="ARBA" id="ARBA00023125"/>
    </source>
</evidence>
<comment type="catalytic activity">
    <reaction evidence="20">
        <text>ATP + (deoxyribonucleotide)n-3'-hydroxyl + 5'-phospho-(deoxyribonucleotide)m = (deoxyribonucleotide)n+m + AMP + diphosphate.</text>
        <dbReference type="EC" id="6.5.1.1"/>
    </reaction>
</comment>
<dbReference type="CDD" id="cd07906">
    <property type="entry name" value="Adenylation_DNA_ligase_LigD_LigC"/>
    <property type="match status" value="1"/>
</dbReference>
<evidence type="ECO:0000256" key="19">
    <source>
        <dbReference type="ARBA" id="ARBA00029943"/>
    </source>
</evidence>
<evidence type="ECO:0000313" key="23">
    <source>
        <dbReference type="EMBL" id="QIB64188.1"/>
    </source>
</evidence>
<dbReference type="InterPro" id="IPR052171">
    <property type="entry name" value="NHEJ_LigD"/>
</dbReference>
<accession>A0A6C0TX27</accession>
<evidence type="ECO:0000256" key="2">
    <source>
        <dbReference type="ARBA" id="ARBA00012727"/>
    </source>
</evidence>
<feature type="region of interest" description="Disordered" evidence="21">
    <location>
        <begin position="188"/>
        <end position="217"/>
    </location>
</feature>
<organism evidence="23 24">
    <name type="scientific">Kineobactrum salinum</name>
    <dbReference type="NCBI Taxonomy" id="2708301"/>
    <lineage>
        <taxon>Bacteria</taxon>
        <taxon>Pseudomonadati</taxon>
        <taxon>Pseudomonadota</taxon>
        <taxon>Gammaproteobacteria</taxon>
        <taxon>Cellvibrionales</taxon>
        <taxon>Halieaceae</taxon>
        <taxon>Kineobactrum</taxon>
    </lineage>
</organism>
<evidence type="ECO:0000259" key="22">
    <source>
        <dbReference type="PROSITE" id="PS50160"/>
    </source>
</evidence>
<dbReference type="InterPro" id="IPR033651">
    <property type="entry name" value="PaeLigD_Pol-like"/>
</dbReference>